<feature type="non-terminal residue" evidence="12">
    <location>
        <position position="623"/>
    </location>
</feature>
<dbReference type="PANTHER" id="PTHR24223">
    <property type="entry name" value="ATP-BINDING CASSETTE SUB-FAMILY C"/>
    <property type="match status" value="1"/>
</dbReference>
<gene>
    <name evidence="12" type="ORF">SARC_11458</name>
</gene>
<keyword evidence="3 10" id="KW-0812">Transmembrane</keyword>
<feature type="transmembrane region" description="Helical" evidence="10">
    <location>
        <begin position="246"/>
        <end position="271"/>
    </location>
</feature>
<evidence type="ECO:0000256" key="7">
    <source>
        <dbReference type="ARBA" id="ARBA00022989"/>
    </source>
</evidence>
<dbReference type="GO" id="GO:0005524">
    <property type="term" value="F:ATP binding"/>
    <property type="evidence" value="ECO:0007669"/>
    <property type="project" value="UniProtKB-KW"/>
</dbReference>
<sequence>MSDLPPGDVYENGPDRISIGEPQQRTALTTTDKTGQTGPKTGDAAHPPQPLQTQQDKPSSPQRSSTTRRQSRSSIHSSHTRTPLPAPYPCVDTAEELYGMLWEGGDLMGVANAPPVTNRQLLKALSRLYWKQVAWASTLFVVQAIAILSTPICVYMILLWHEGEYGAEREDWIGYTLVAAFAVLQLLGFAALNQMKRVARNAGIASRATLEGVLYSRVLFSPICGHNSPTGGELAAMFGADMDAILHLWTGILGLIFGPIEILIIVGELFYFVQEAALGAIGVVVVVMVIFRIVGGIMEKHSGPRAKLSDDRCHIVHEYLQGTKVVKANAWEDQFAAKISAVRNEESAKAQLLNLLMGALNVSGNNSIDVISLAIVSIYTLGMGNVLVSSITFTIWIVLGILHGKIFHFPGYFDEAMTAWTSITRVAMFISREGIKTGSTNENAKKPADMLLTLDNATFAWPVAMGANHKRDYVSEVRLQEKKQGLNERESDSAAAVDIDSTAAISPVGAAVGNGRSSVPDVHVATPQTSEVSKRLRLRRRKPKAQQTVRSSVSSRVATVDDNVETVMEGAESSSPLGAVSEYQSDTAEDLVVCLNDVTLAVPRGCLMALVGTVASGKSSLLQ</sequence>
<dbReference type="eggNOG" id="KOG0054">
    <property type="taxonomic scope" value="Eukaryota"/>
</dbReference>
<dbReference type="InterPro" id="IPR050173">
    <property type="entry name" value="ABC_transporter_C-like"/>
</dbReference>
<dbReference type="PANTHER" id="PTHR24223:SF443">
    <property type="entry name" value="MULTIDRUG-RESISTANCE LIKE PROTEIN 1, ISOFORM I"/>
    <property type="match status" value="1"/>
</dbReference>
<evidence type="ECO:0000256" key="5">
    <source>
        <dbReference type="ARBA" id="ARBA00022741"/>
    </source>
</evidence>
<dbReference type="RefSeq" id="XP_014149932.1">
    <property type="nucleotide sequence ID" value="XM_014294457.1"/>
</dbReference>
<dbReference type="OrthoDB" id="74382at2759"/>
<accession>A0A0L0FH04</accession>
<dbReference type="Proteomes" id="UP000054560">
    <property type="component" value="Unassembled WGS sequence"/>
</dbReference>
<keyword evidence="4" id="KW-0677">Repeat</keyword>
<keyword evidence="8 10" id="KW-0472">Membrane</keyword>
<proteinExistence type="predicted"/>
<dbReference type="STRING" id="667725.A0A0L0FH04"/>
<keyword evidence="13" id="KW-1185">Reference proteome</keyword>
<keyword evidence="7 10" id="KW-1133">Transmembrane helix</keyword>
<evidence type="ECO:0000256" key="2">
    <source>
        <dbReference type="ARBA" id="ARBA00022448"/>
    </source>
</evidence>
<feature type="transmembrane region" description="Helical" evidence="10">
    <location>
        <begin position="133"/>
        <end position="160"/>
    </location>
</feature>
<evidence type="ECO:0000256" key="6">
    <source>
        <dbReference type="ARBA" id="ARBA00022840"/>
    </source>
</evidence>
<evidence type="ECO:0000256" key="8">
    <source>
        <dbReference type="ARBA" id="ARBA00023136"/>
    </source>
</evidence>
<reference evidence="12 13" key="1">
    <citation type="submission" date="2011-02" db="EMBL/GenBank/DDBJ databases">
        <title>The Genome Sequence of Sphaeroforma arctica JP610.</title>
        <authorList>
            <consortium name="The Broad Institute Genome Sequencing Platform"/>
            <person name="Russ C."/>
            <person name="Cuomo C."/>
            <person name="Young S.K."/>
            <person name="Zeng Q."/>
            <person name="Gargeya S."/>
            <person name="Alvarado L."/>
            <person name="Berlin A."/>
            <person name="Chapman S.B."/>
            <person name="Chen Z."/>
            <person name="Freedman E."/>
            <person name="Gellesch M."/>
            <person name="Goldberg J."/>
            <person name="Griggs A."/>
            <person name="Gujja S."/>
            <person name="Heilman E."/>
            <person name="Heiman D."/>
            <person name="Howarth C."/>
            <person name="Mehta T."/>
            <person name="Neiman D."/>
            <person name="Pearson M."/>
            <person name="Roberts A."/>
            <person name="Saif S."/>
            <person name="Shea T."/>
            <person name="Shenoy N."/>
            <person name="Sisk P."/>
            <person name="Stolte C."/>
            <person name="Sykes S."/>
            <person name="White J."/>
            <person name="Yandava C."/>
            <person name="Burger G."/>
            <person name="Gray M.W."/>
            <person name="Holland P.W.H."/>
            <person name="King N."/>
            <person name="Lang F.B.F."/>
            <person name="Roger A.J."/>
            <person name="Ruiz-Trillo I."/>
            <person name="Haas B."/>
            <person name="Nusbaum C."/>
            <person name="Birren B."/>
        </authorList>
    </citation>
    <scope>NUCLEOTIDE SEQUENCE [LARGE SCALE GENOMIC DNA]</scope>
    <source>
        <strain evidence="12 13">JP610</strain>
    </source>
</reference>
<dbReference type="Pfam" id="PF00664">
    <property type="entry name" value="ABC_membrane"/>
    <property type="match status" value="1"/>
</dbReference>
<protein>
    <recommendedName>
        <fullName evidence="11">ABC transmembrane type-1 domain-containing protein</fullName>
    </recommendedName>
</protein>
<dbReference type="PROSITE" id="PS50929">
    <property type="entry name" value="ABC_TM1F"/>
    <property type="match status" value="1"/>
</dbReference>
<dbReference type="SUPFAM" id="SSF90123">
    <property type="entry name" value="ABC transporter transmembrane region"/>
    <property type="match status" value="1"/>
</dbReference>
<feature type="transmembrane region" description="Helical" evidence="10">
    <location>
        <begin position="172"/>
        <end position="192"/>
    </location>
</feature>
<organism evidence="12 13">
    <name type="scientific">Sphaeroforma arctica JP610</name>
    <dbReference type="NCBI Taxonomy" id="667725"/>
    <lineage>
        <taxon>Eukaryota</taxon>
        <taxon>Ichthyosporea</taxon>
        <taxon>Ichthyophonida</taxon>
        <taxon>Sphaeroforma</taxon>
    </lineage>
</organism>
<feature type="transmembrane region" description="Helical" evidence="10">
    <location>
        <begin position="382"/>
        <end position="402"/>
    </location>
</feature>
<dbReference type="EMBL" id="KQ243295">
    <property type="protein sequence ID" value="KNC76030.1"/>
    <property type="molecule type" value="Genomic_DNA"/>
</dbReference>
<dbReference type="GO" id="GO:0016020">
    <property type="term" value="C:membrane"/>
    <property type="evidence" value="ECO:0007669"/>
    <property type="project" value="InterPro"/>
</dbReference>
<keyword evidence="2" id="KW-0813">Transport</keyword>
<dbReference type="InterPro" id="IPR036640">
    <property type="entry name" value="ABC1_TM_sf"/>
</dbReference>
<dbReference type="AlphaFoldDB" id="A0A0L0FH04"/>
<evidence type="ECO:0000256" key="1">
    <source>
        <dbReference type="ARBA" id="ARBA00004127"/>
    </source>
</evidence>
<keyword evidence="6" id="KW-0067">ATP-binding</keyword>
<feature type="region of interest" description="Disordered" evidence="9">
    <location>
        <begin position="1"/>
        <end position="88"/>
    </location>
</feature>
<evidence type="ECO:0000313" key="12">
    <source>
        <dbReference type="EMBL" id="KNC76030.1"/>
    </source>
</evidence>
<keyword evidence="5" id="KW-0547">Nucleotide-binding</keyword>
<feature type="compositionally biased region" description="Low complexity" evidence="9">
    <location>
        <begin position="58"/>
        <end position="82"/>
    </location>
</feature>
<evidence type="ECO:0000313" key="13">
    <source>
        <dbReference type="Proteomes" id="UP000054560"/>
    </source>
</evidence>
<evidence type="ECO:0000256" key="3">
    <source>
        <dbReference type="ARBA" id="ARBA00022692"/>
    </source>
</evidence>
<feature type="transmembrane region" description="Helical" evidence="10">
    <location>
        <begin position="277"/>
        <end position="298"/>
    </location>
</feature>
<dbReference type="GeneID" id="25911962"/>
<evidence type="ECO:0000256" key="10">
    <source>
        <dbReference type="SAM" id="Phobius"/>
    </source>
</evidence>
<name>A0A0L0FH04_9EUKA</name>
<comment type="subcellular location">
    <subcellularLocation>
        <location evidence="1">Endomembrane system</location>
        <topology evidence="1">Multi-pass membrane protein</topology>
    </subcellularLocation>
</comment>
<dbReference type="Gene3D" id="1.20.1560.10">
    <property type="entry name" value="ABC transporter type 1, transmembrane domain"/>
    <property type="match status" value="1"/>
</dbReference>
<evidence type="ECO:0000256" key="4">
    <source>
        <dbReference type="ARBA" id="ARBA00022737"/>
    </source>
</evidence>
<feature type="compositionally biased region" description="Polar residues" evidence="9">
    <location>
        <begin position="21"/>
        <end position="39"/>
    </location>
</feature>
<dbReference type="InterPro" id="IPR011527">
    <property type="entry name" value="ABC1_TM_dom"/>
</dbReference>
<evidence type="ECO:0000256" key="9">
    <source>
        <dbReference type="SAM" id="MobiDB-lite"/>
    </source>
</evidence>
<dbReference type="GO" id="GO:0140359">
    <property type="term" value="F:ABC-type transporter activity"/>
    <property type="evidence" value="ECO:0007669"/>
    <property type="project" value="InterPro"/>
</dbReference>
<evidence type="ECO:0000259" key="11">
    <source>
        <dbReference type="PROSITE" id="PS50929"/>
    </source>
</evidence>
<feature type="domain" description="ABC transmembrane type-1" evidence="11">
    <location>
        <begin position="134"/>
        <end position="418"/>
    </location>
</feature>
<dbReference type="GO" id="GO:0012505">
    <property type="term" value="C:endomembrane system"/>
    <property type="evidence" value="ECO:0007669"/>
    <property type="project" value="UniProtKB-SubCell"/>
</dbReference>